<name>A0A0R3RZX4_9BILA</name>
<organism evidence="2 3">
    <name type="scientific">Elaeophora elaphi</name>
    <dbReference type="NCBI Taxonomy" id="1147741"/>
    <lineage>
        <taxon>Eukaryota</taxon>
        <taxon>Metazoa</taxon>
        <taxon>Ecdysozoa</taxon>
        <taxon>Nematoda</taxon>
        <taxon>Chromadorea</taxon>
        <taxon>Rhabditida</taxon>
        <taxon>Spirurina</taxon>
        <taxon>Spiruromorpha</taxon>
        <taxon>Filarioidea</taxon>
        <taxon>Onchocercidae</taxon>
        <taxon>Elaeophora</taxon>
    </lineage>
</organism>
<protein>
    <submittedName>
        <fullName evidence="3">Movement protein</fullName>
    </submittedName>
</protein>
<reference evidence="3" key="1">
    <citation type="submission" date="2017-02" db="UniProtKB">
        <authorList>
            <consortium name="WormBaseParasite"/>
        </authorList>
    </citation>
    <scope>IDENTIFICATION</scope>
</reference>
<evidence type="ECO:0000313" key="3">
    <source>
        <dbReference type="WBParaSite" id="EEL_0000789801-mRNA-1"/>
    </source>
</evidence>
<feature type="compositionally biased region" description="Polar residues" evidence="1">
    <location>
        <begin position="44"/>
        <end position="59"/>
    </location>
</feature>
<evidence type="ECO:0000256" key="1">
    <source>
        <dbReference type="SAM" id="MobiDB-lite"/>
    </source>
</evidence>
<dbReference type="WBParaSite" id="EEL_0000789801-mRNA-1">
    <property type="protein sequence ID" value="EEL_0000789801-mRNA-1"/>
    <property type="gene ID" value="EEL_0000789801"/>
</dbReference>
<feature type="compositionally biased region" description="Polar residues" evidence="1">
    <location>
        <begin position="1"/>
        <end position="13"/>
    </location>
</feature>
<dbReference type="AlphaFoldDB" id="A0A0R3RZX4"/>
<sequence length="59" mass="6520">RSATLSRSSNTSPPSQPYLSLRRTQQFLRSPSPPSRLVTIPETEFSNGTINDSEIVSNN</sequence>
<keyword evidence="2" id="KW-1185">Reference proteome</keyword>
<evidence type="ECO:0000313" key="2">
    <source>
        <dbReference type="Proteomes" id="UP000050640"/>
    </source>
</evidence>
<accession>A0A0R3RZX4</accession>
<feature type="region of interest" description="Disordered" evidence="1">
    <location>
        <begin position="1"/>
        <end position="59"/>
    </location>
</feature>
<dbReference type="Proteomes" id="UP000050640">
    <property type="component" value="Unplaced"/>
</dbReference>
<proteinExistence type="predicted"/>